<dbReference type="PROSITE" id="PS51273">
    <property type="entry name" value="GATASE_TYPE_1"/>
    <property type="match status" value="1"/>
</dbReference>
<dbReference type="EMBL" id="NBYO01000002">
    <property type="protein sequence ID" value="OXT00747.1"/>
    <property type="molecule type" value="Genomic_DNA"/>
</dbReference>
<dbReference type="InterPro" id="IPR011697">
    <property type="entry name" value="Peptidase_C26"/>
</dbReference>
<dbReference type="RefSeq" id="WP_094077566.1">
    <property type="nucleotide sequence ID" value="NZ_NBYO01000002.1"/>
</dbReference>
<dbReference type="Pfam" id="PF07722">
    <property type="entry name" value="Peptidase_C26"/>
    <property type="match status" value="1"/>
</dbReference>
<dbReference type="Proteomes" id="UP000215405">
    <property type="component" value="Unassembled WGS sequence"/>
</dbReference>
<sequence length="250" mass="27694">MSSPLIAIVADTLVQDSYVWHATPDTYLKAALDVARLQPLIVPAFGDRTDYPSIFEAVDGVMLTGARSNVHPDNYEEPATEKHGPFDPARDATSLPFIRTALDRGLPLLAICRGHQELNVALGGTLANDIQDLPGRMDHRFVPSDEQDERFAIRQNVRVSEDSALSELFGKTDIAVNSLHRQAIDRVADRLSVEASAPDGTVEAVRVRNAEAFAYGFQWHPEYWAKDDDLSRRIFEAFGDAVRDHAASRL</sequence>
<dbReference type="GO" id="GO:0033969">
    <property type="term" value="F:gamma-glutamyl-gamma-aminobutyrate hydrolase activity"/>
    <property type="evidence" value="ECO:0007669"/>
    <property type="project" value="UniProtKB-EC"/>
</dbReference>
<dbReference type="FunFam" id="3.40.50.880:FF:000030">
    <property type="entry name" value="Gamma-glutamyl-gamma-aminobutyrate hydrolase PuuD"/>
    <property type="match status" value="1"/>
</dbReference>
<name>A0A231UY09_9HYPH</name>
<evidence type="ECO:0000256" key="3">
    <source>
        <dbReference type="ARBA" id="ARBA00055068"/>
    </source>
</evidence>
<keyword evidence="6" id="KW-0378">Hydrolase</keyword>
<reference evidence="7" key="1">
    <citation type="journal article" date="2017" name="Int. J. Syst. Evol. Microbiol.">
        <title>Notoacmeibacter marinus gen. nov., sp. nov., isolated from the gut of a limpet and proposal of Notoacmeibacteraceae fam. nov. in the order Rhizobiales of the class Alphaproteobacteria.</title>
        <authorList>
            <person name="Huang Z."/>
            <person name="Guo F."/>
            <person name="Lai Q."/>
        </authorList>
    </citation>
    <scope>NUCLEOTIDE SEQUENCE [LARGE SCALE GENOMIC DNA]</scope>
    <source>
        <strain evidence="7">XMTR2A4</strain>
    </source>
</reference>
<evidence type="ECO:0000256" key="5">
    <source>
        <dbReference type="ARBA" id="ARBA00066788"/>
    </source>
</evidence>
<proteinExistence type="inferred from homology"/>
<dbReference type="CDD" id="cd01745">
    <property type="entry name" value="GATase1_2"/>
    <property type="match status" value="1"/>
</dbReference>
<accession>A0A231UY09</accession>
<comment type="function">
    <text evidence="3">Involved in the breakdown of putrescine via hydrolysis of the gamma-glutamyl linkage of gamma-glutamyl-gamma-aminobutyrate.</text>
</comment>
<dbReference type="EC" id="3.5.1.94" evidence="5"/>
<dbReference type="SUPFAM" id="SSF52317">
    <property type="entry name" value="Class I glutamine amidotransferase-like"/>
    <property type="match status" value="1"/>
</dbReference>
<dbReference type="PANTHER" id="PTHR43235">
    <property type="entry name" value="GLUTAMINE AMIDOTRANSFERASE PB2B2.05-RELATED"/>
    <property type="match status" value="1"/>
</dbReference>
<dbReference type="PANTHER" id="PTHR43235:SF1">
    <property type="entry name" value="GLUTAMINE AMIDOTRANSFERASE PB2B2.05-RELATED"/>
    <property type="match status" value="1"/>
</dbReference>
<evidence type="ECO:0000256" key="4">
    <source>
        <dbReference type="ARBA" id="ARBA00060634"/>
    </source>
</evidence>
<dbReference type="Gene3D" id="3.40.50.880">
    <property type="match status" value="1"/>
</dbReference>
<comment type="catalytic activity">
    <reaction evidence="2">
        <text>4-(gamma-L-glutamylamino)butanoate + H2O = 4-aminobutanoate + L-glutamate</text>
        <dbReference type="Rhea" id="RHEA:19737"/>
        <dbReference type="ChEBI" id="CHEBI:15377"/>
        <dbReference type="ChEBI" id="CHEBI:29985"/>
        <dbReference type="ChEBI" id="CHEBI:58800"/>
        <dbReference type="ChEBI" id="CHEBI:59888"/>
        <dbReference type="EC" id="3.5.1.94"/>
    </reaction>
</comment>
<keyword evidence="7" id="KW-1185">Reference proteome</keyword>
<dbReference type="AlphaFoldDB" id="A0A231UY09"/>
<organism evidence="6 7">
    <name type="scientific">Notoacmeibacter marinus</name>
    <dbReference type="NCBI Taxonomy" id="1876515"/>
    <lineage>
        <taxon>Bacteria</taxon>
        <taxon>Pseudomonadati</taxon>
        <taxon>Pseudomonadota</taxon>
        <taxon>Alphaproteobacteria</taxon>
        <taxon>Hyphomicrobiales</taxon>
        <taxon>Notoacmeibacteraceae</taxon>
        <taxon>Notoacmeibacter</taxon>
    </lineage>
</organism>
<comment type="similarity">
    <text evidence="1">Belongs to the peptidase C26 family.</text>
</comment>
<dbReference type="GO" id="GO:0005829">
    <property type="term" value="C:cytosol"/>
    <property type="evidence" value="ECO:0007669"/>
    <property type="project" value="TreeGrafter"/>
</dbReference>
<evidence type="ECO:0000313" key="6">
    <source>
        <dbReference type="EMBL" id="OXT00747.1"/>
    </source>
</evidence>
<dbReference type="GO" id="GO:0006598">
    <property type="term" value="P:polyamine catabolic process"/>
    <property type="evidence" value="ECO:0007669"/>
    <property type="project" value="TreeGrafter"/>
</dbReference>
<evidence type="ECO:0000256" key="2">
    <source>
        <dbReference type="ARBA" id="ARBA00052718"/>
    </source>
</evidence>
<comment type="pathway">
    <text evidence="4">Amine and polyamine degradation; putrescine degradation; 4-aminobutanoate from putrescine: step 4/4.</text>
</comment>
<evidence type="ECO:0000313" key="7">
    <source>
        <dbReference type="Proteomes" id="UP000215405"/>
    </source>
</evidence>
<protein>
    <recommendedName>
        <fullName evidence="5">gamma-glutamyl-gamma-aminobutyrate hydrolase</fullName>
        <ecNumber evidence="5">3.5.1.94</ecNumber>
    </recommendedName>
</protein>
<gene>
    <name evidence="6" type="ORF">B7H23_11755</name>
</gene>
<comment type="caution">
    <text evidence="6">The sequence shown here is derived from an EMBL/GenBank/DDBJ whole genome shotgun (WGS) entry which is preliminary data.</text>
</comment>
<dbReference type="InterPro" id="IPR044668">
    <property type="entry name" value="PuuD-like"/>
</dbReference>
<dbReference type="InterPro" id="IPR029062">
    <property type="entry name" value="Class_I_gatase-like"/>
</dbReference>
<evidence type="ECO:0000256" key="1">
    <source>
        <dbReference type="ARBA" id="ARBA00011083"/>
    </source>
</evidence>